<evidence type="ECO:0000256" key="2">
    <source>
        <dbReference type="SAM" id="Phobius"/>
    </source>
</evidence>
<reference evidence="3" key="1">
    <citation type="journal article" date="2004" name="Nature">
        <title>Genome duplication in the teleost fish Tetraodon nigroviridis reveals the early vertebrate proto-karyotype.</title>
        <authorList>
            <person name="Jaillon O."/>
            <person name="Aury J.-M."/>
            <person name="Brunet F."/>
            <person name="Petit J.-L."/>
            <person name="Stange-Thomann N."/>
            <person name="Mauceli E."/>
            <person name="Bouneau L."/>
            <person name="Fischer C."/>
            <person name="Ozouf-Costaz C."/>
            <person name="Bernot A."/>
            <person name="Nicaud S."/>
            <person name="Jaffe D."/>
            <person name="Fisher S."/>
            <person name="Lutfalla G."/>
            <person name="Dossat C."/>
            <person name="Segurens B."/>
            <person name="Dasilva C."/>
            <person name="Salanoubat M."/>
            <person name="Levy M."/>
            <person name="Boudet N."/>
            <person name="Castellano S."/>
            <person name="Anthouard V."/>
            <person name="Jubin C."/>
            <person name="Castelli V."/>
            <person name="Katinka M."/>
            <person name="Vacherie B."/>
            <person name="Biemont C."/>
            <person name="Skalli Z."/>
            <person name="Cattolico L."/>
            <person name="Poulain J."/>
            <person name="De Berardinis V."/>
            <person name="Cruaud C."/>
            <person name="Duprat S."/>
            <person name="Brottier P."/>
            <person name="Coutanceau J.-P."/>
            <person name="Gouzy J."/>
            <person name="Parra G."/>
            <person name="Lardier G."/>
            <person name="Chapple C."/>
            <person name="McKernan K.J."/>
            <person name="McEwan P."/>
            <person name="Bosak S."/>
            <person name="Kellis M."/>
            <person name="Volff J.-N."/>
            <person name="Guigo R."/>
            <person name="Zody M.C."/>
            <person name="Mesirov J."/>
            <person name="Lindblad-Toh K."/>
            <person name="Birren B."/>
            <person name="Nusbaum C."/>
            <person name="Kahn D."/>
            <person name="Robinson-Rechavi M."/>
            <person name="Laudet V."/>
            <person name="Schachter V."/>
            <person name="Quetier F."/>
            <person name="Saurin W."/>
            <person name="Scarpelli C."/>
            <person name="Wincker P."/>
            <person name="Lander E.S."/>
            <person name="Weissenbach J."/>
            <person name="Roest Crollius H."/>
        </authorList>
    </citation>
    <scope>NUCLEOTIDE SEQUENCE [LARGE SCALE GENOMIC DNA]</scope>
</reference>
<feature type="non-terminal residue" evidence="3">
    <location>
        <position position="99"/>
    </location>
</feature>
<sequence length="99" mass="11028">MTDDMKPTHMLLFVLCPTLVLGFIYYSSRKLHLPAWGQKTQGAAEESAAAPTKGAEVRAETELETDSTAGRLVGSRYFCSPTRLCHALPQFLRRREGEL</sequence>
<keyword evidence="2" id="KW-0812">Transmembrane</keyword>
<evidence type="ECO:0000313" key="3">
    <source>
        <dbReference type="EMBL" id="CAF95811.1"/>
    </source>
</evidence>
<organism evidence="3">
    <name type="scientific">Tetraodon nigroviridis</name>
    <name type="common">Spotted green pufferfish</name>
    <name type="synonym">Chelonodon nigroviridis</name>
    <dbReference type="NCBI Taxonomy" id="99883"/>
    <lineage>
        <taxon>Eukaryota</taxon>
        <taxon>Metazoa</taxon>
        <taxon>Chordata</taxon>
        <taxon>Craniata</taxon>
        <taxon>Vertebrata</taxon>
        <taxon>Euteleostomi</taxon>
        <taxon>Actinopterygii</taxon>
        <taxon>Neopterygii</taxon>
        <taxon>Teleostei</taxon>
        <taxon>Neoteleostei</taxon>
        <taxon>Acanthomorphata</taxon>
        <taxon>Eupercaria</taxon>
        <taxon>Tetraodontiformes</taxon>
        <taxon>Tetradontoidea</taxon>
        <taxon>Tetraodontidae</taxon>
        <taxon>Tetraodon</taxon>
    </lineage>
</organism>
<evidence type="ECO:0000256" key="1">
    <source>
        <dbReference type="SAM" id="MobiDB-lite"/>
    </source>
</evidence>
<protein>
    <submittedName>
        <fullName evidence="3">(spotted green pufferfish) hypothetical protein</fullName>
    </submittedName>
</protein>
<reference evidence="3" key="2">
    <citation type="submission" date="2004-02" db="EMBL/GenBank/DDBJ databases">
        <authorList>
            <consortium name="Genoscope"/>
            <consortium name="Whitehead Institute Centre for Genome Research"/>
        </authorList>
    </citation>
    <scope>NUCLEOTIDE SEQUENCE</scope>
</reference>
<keyword evidence="2" id="KW-0472">Membrane</keyword>
<feature type="region of interest" description="Disordered" evidence="1">
    <location>
        <begin position="42"/>
        <end position="63"/>
    </location>
</feature>
<dbReference type="AlphaFoldDB" id="Q4SU71"/>
<dbReference type="KEGG" id="tng:GSTEN00012598G001"/>
<feature type="transmembrane region" description="Helical" evidence="2">
    <location>
        <begin position="6"/>
        <end position="26"/>
    </location>
</feature>
<name>Q4SU71_TETNG</name>
<gene>
    <name evidence="3" type="ORF">GSTENG00012598001</name>
</gene>
<comment type="caution">
    <text evidence="3">The sequence shown here is derived from an EMBL/GenBank/DDBJ whole genome shotgun (WGS) entry which is preliminary data.</text>
</comment>
<dbReference type="EMBL" id="CAAE01013999">
    <property type="protein sequence ID" value="CAF95811.1"/>
    <property type="molecule type" value="Genomic_DNA"/>
</dbReference>
<accession>Q4SU71</accession>
<proteinExistence type="predicted"/>
<keyword evidence="2" id="KW-1133">Transmembrane helix</keyword>